<feature type="domain" description="Alcohol dehydrogenase-like C-terminal" evidence="6">
    <location>
        <begin position="159"/>
        <end position="269"/>
    </location>
</feature>
<gene>
    <name evidence="7" type="ORF">ENV52_09800</name>
</gene>
<evidence type="ECO:0000256" key="2">
    <source>
        <dbReference type="ARBA" id="ARBA00008072"/>
    </source>
</evidence>
<sequence length="344" mass="37583">MLRHSLYFTEPYRVAVREETLLSPGPGQVLVQTLLSAISPGTELLIYRGQAPQDLPADTKIAALRGNLAFPLKYGYAAVGRVVESGQEVDPCWQDALVFAFHPHEDLFLAHPDELMAVPAGLTPEDAVFLPNLQTAITLVLDARPLIGENVVVFGQGIVGLLLTALLAHFPLGRLVTLDRHPNRRQASEMLGAHAALDPLQENLLENLSIALSSGVQDPLADLAFEVSGNPAALDQALAVTGFHGRVIIGSWYGNRISELHLGGNFHRQRQVILSSQVSTIAPELTGRWTRDRVLGAAWQMVHKIKPARFITHRFPLGQAAEAYQLLDQHPEEAIQVVLTHARP</sequence>
<dbReference type="CDD" id="cd08255">
    <property type="entry name" value="2-desacetyl-2-hydroxyethyl_bacteriochlorophyllide_like"/>
    <property type="match status" value="1"/>
</dbReference>
<evidence type="ECO:0000313" key="7">
    <source>
        <dbReference type="EMBL" id="HHS29977.1"/>
    </source>
</evidence>
<dbReference type="InterPro" id="IPR036291">
    <property type="entry name" value="NAD(P)-bd_dom_sf"/>
</dbReference>
<protein>
    <submittedName>
        <fullName evidence="7">Zinc-binding alcohol dehydrogenase</fullName>
    </submittedName>
</protein>
<dbReference type="PANTHER" id="PTHR43350:SF19">
    <property type="entry name" value="D-GULOSIDE 3-DEHYDROGENASE"/>
    <property type="match status" value="1"/>
</dbReference>
<evidence type="ECO:0000256" key="1">
    <source>
        <dbReference type="ARBA" id="ARBA00001947"/>
    </source>
</evidence>
<dbReference type="GO" id="GO:0016491">
    <property type="term" value="F:oxidoreductase activity"/>
    <property type="evidence" value="ECO:0007669"/>
    <property type="project" value="UniProtKB-KW"/>
</dbReference>
<evidence type="ECO:0000259" key="6">
    <source>
        <dbReference type="Pfam" id="PF00107"/>
    </source>
</evidence>
<accession>A0A7V6A468</accession>
<dbReference type="AlphaFoldDB" id="A0A7V6A468"/>
<keyword evidence="3" id="KW-0479">Metal-binding</keyword>
<dbReference type="InterPro" id="IPR011032">
    <property type="entry name" value="GroES-like_sf"/>
</dbReference>
<reference evidence="7" key="1">
    <citation type="journal article" date="2020" name="mSystems">
        <title>Genome- and Community-Level Interaction Insights into Carbon Utilization and Element Cycling Functions of Hydrothermarchaeota in Hydrothermal Sediment.</title>
        <authorList>
            <person name="Zhou Z."/>
            <person name="Liu Y."/>
            <person name="Xu W."/>
            <person name="Pan J."/>
            <person name="Luo Z.H."/>
            <person name="Li M."/>
        </authorList>
    </citation>
    <scope>NUCLEOTIDE SEQUENCE [LARGE SCALE GENOMIC DNA]</scope>
    <source>
        <strain evidence="7">SpSt-767</strain>
    </source>
</reference>
<evidence type="ECO:0000256" key="4">
    <source>
        <dbReference type="ARBA" id="ARBA00022833"/>
    </source>
</evidence>
<comment type="caution">
    <text evidence="7">The sequence shown here is derived from an EMBL/GenBank/DDBJ whole genome shotgun (WGS) entry which is preliminary data.</text>
</comment>
<dbReference type="InterPro" id="IPR013149">
    <property type="entry name" value="ADH-like_C"/>
</dbReference>
<dbReference type="PANTHER" id="PTHR43350">
    <property type="entry name" value="NAD-DEPENDENT ALCOHOL DEHYDROGENASE"/>
    <property type="match status" value="1"/>
</dbReference>
<name>A0A7V6A468_9BACT</name>
<comment type="cofactor">
    <cofactor evidence="1">
        <name>Zn(2+)</name>
        <dbReference type="ChEBI" id="CHEBI:29105"/>
    </cofactor>
</comment>
<proteinExistence type="inferred from homology"/>
<keyword evidence="5" id="KW-0560">Oxidoreductase</keyword>
<dbReference type="SUPFAM" id="SSF50129">
    <property type="entry name" value="GroES-like"/>
    <property type="match status" value="1"/>
</dbReference>
<organism evidence="7">
    <name type="scientific">Desulfobacca acetoxidans</name>
    <dbReference type="NCBI Taxonomy" id="60893"/>
    <lineage>
        <taxon>Bacteria</taxon>
        <taxon>Pseudomonadati</taxon>
        <taxon>Thermodesulfobacteriota</taxon>
        <taxon>Desulfobaccia</taxon>
        <taxon>Desulfobaccales</taxon>
        <taxon>Desulfobaccaceae</taxon>
        <taxon>Desulfobacca</taxon>
    </lineage>
</organism>
<dbReference type="EMBL" id="DTGR01000159">
    <property type="protein sequence ID" value="HHS29977.1"/>
    <property type="molecule type" value="Genomic_DNA"/>
</dbReference>
<dbReference type="Gene3D" id="3.40.50.720">
    <property type="entry name" value="NAD(P)-binding Rossmann-like Domain"/>
    <property type="match status" value="1"/>
</dbReference>
<comment type="similarity">
    <text evidence="2">Belongs to the zinc-containing alcohol dehydrogenase family.</text>
</comment>
<dbReference type="Pfam" id="PF00107">
    <property type="entry name" value="ADH_zinc_N"/>
    <property type="match status" value="1"/>
</dbReference>
<evidence type="ECO:0000256" key="3">
    <source>
        <dbReference type="ARBA" id="ARBA00022723"/>
    </source>
</evidence>
<dbReference type="GO" id="GO:0046872">
    <property type="term" value="F:metal ion binding"/>
    <property type="evidence" value="ECO:0007669"/>
    <property type="project" value="UniProtKB-KW"/>
</dbReference>
<evidence type="ECO:0000256" key="5">
    <source>
        <dbReference type="ARBA" id="ARBA00023002"/>
    </source>
</evidence>
<dbReference type="SUPFAM" id="SSF51735">
    <property type="entry name" value="NAD(P)-binding Rossmann-fold domains"/>
    <property type="match status" value="1"/>
</dbReference>
<dbReference type="Gene3D" id="3.90.180.10">
    <property type="entry name" value="Medium-chain alcohol dehydrogenases, catalytic domain"/>
    <property type="match status" value="2"/>
</dbReference>
<keyword evidence="4" id="KW-0862">Zinc</keyword>